<reference evidence="1 2" key="1">
    <citation type="submission" date="2024-09" db="EMBL/GenBank/DDBJ databases">
        <authorList>
            <person name="Sun Q."/>
            <person name="Mori K."/>
        </authorList>
    </citation>
    <scope>NUCLEOTIDE SEQUENCE [LARGE SCALE GENOMIC DNA]</scope>
    <source>
        <strain evidence="1 2">CCM 7759</strain>
    </source>
</reference>
<proteinExistence type="predicted"/>
<protein>
    <submittedName>
        <fullName evidence="1">Uncharacterized protein</fullName>
    </submittedName>
</protein>
<keyword evidence="2" id="KW-1185">Reference proteome</keyword>
<dbReference type="EMBL" id="JBHLWN010000031">
    <property type="protein sequence ID" value="MFC0212500.1"/>
    <property type="molecule type" value="Genomic_DNA"/>
</dbReference>
<organism evidence="1 2">
    <name type="scientific">Paenibacillus chartarius</name>
    <dbReference type="NCBI Taxonomy" id="747481"/>
    <lineage>
        <taxon>Bacteria</taxon>
        <taxon>Bacillati</taxon>
        <taxon>Bacillota</taxon>
        <taxon>Bacilli</taxon>
        <taxon>Bacillales</taxon>
        <taxon>Paenibacillaceae</taxon>
        <taxon>Paenibacillus</taxon>
    </lineage>
</organism>
<evidence type="ECO:0000313" key="2">
    <source>
        <dbReference type="Proteomes" id="UP001589776"/>
    </source>
</evidence>
<accession>A0ABV6DIN0</accession>
<gene>
    <name evidence="1" type="ORF">ACFFK0_08500</name>
</gene>
<evidence type="ECO:0000313" key="1">
    <source>
        <dbReference type="EMBL" id="MFC0212500.1"/>
    </source>
</evidence>
<dbReference type="Proteomes" id="UP001589776">
    <property type="component" value="Unassembled WGS sequence"/>
</dbReference>
<sequence>MSGTTAWWISQQERVELVEVAGNTGLKYAEPSYRVRRKDGSVVTVGRKDIVLSDEEKLIEELADILRRSGNPARHERYGFIMLSLMRKGVPFLSRLESRLPAKHVQQSFVLSDVG</sequence>
<comment type="caution">
    <text evidence="1">The sequence shown here is derived from an EMBL/GenBank/DDBJ whole genome shotgun (WGS) entry which is preliminary data.</text>
</comment>
<dbReference type="RefSeq" id="WP_377469680.1">
    <property type="nucleotide sequence ID" value="NZ_JBHLWN010000031.1"/>
</dbReference>
<name>A0ABV6DIN0_9BACL</name>